<dbReference type="InterPro" id="IPR006121">
    <property type="entry name" value="HMA_dom"/>
</dbReference>
<dbReference type="AlphaFoldDB" id="F0RE90"/>
<dbReference type="CDD" id="cd00371">
    <property type="entry name" value="HMA"/>
    <property type="match status" value="1"/>
</dbReference>
<evidence type="ECO:0000313" key="3">
    <source>
        <dbReference type="EMBL" id="ADY28852.1"/>
    </source>
</evidence>
<feature type="domain" description="HMA" evidence="2">
    <location>
        <begin position="61"/>
        <end position="128"/>
    </location>
</feature>
<sequence>MQPTITPINMKLIKNISLVLVGSLTLLASCKENKQEPEVVTVNNTVAKEQTKVFADNAEFSKAEFTIKGMTCQIGCAATIEKKLAKMEGVKSATVSFDKELAIVEYDTNSVSTEDLTKTVTSAASGDIYTVENMHTAE</sequence>
<dbReference type="InterPro" id="IPR036163">
    <property type="entry name" value="HMA_dom_sf"/>
</dbReference>
<evidence type="ECO:0000259" key="2">
    <source>
        <dbReference type="PROSITE" id="PS50846"/>
    </source>
</evidence>
<dbReference type="EMBL" id="CP002534">
    <property type="protein sequence ID" value="ADY28852.1"/>
    <property type="molecule type" value="Genomic_DNA"/>
</dbReference>
<keyword evidence="1" id="KW-0479">Metal-binding</keyword>
<dbReference type="SUPFAM" id="SSF55008">
    <property type="entry name" value="HMA, heavy metal-associated domain"/>
    <property type="match status" value="1"/>
</dbReference>
<dbReference type="HOGENOM" id="CLU_134973_1_0_10"/>
<organism evidence="3 4">
    <name type="scientific">Cellulophaga lytica (strain ATCC 23178 / DSM 7489 / JCM 8516 / NBRC 14961 / NCIMB 1423 / VKM B-1433 / Cy l20)</name>
    <dbReference type="NCBI Taxonomy" id="867900"/>
    <lineage>
        <taxon>Bacteria</taxon>
        <taxon>Pseudomonadati</taxon>
        <taxon>Bacteroidota</taxon>
        <taxon>Flavobacteriia</taxon>
        <taxon>Flavobacteriales</taxon>
        <taxon>Flavobacteriaceae</taxon>
        <taxon>Cellulophaga</taxon>
    </lineage>
</organism>
<dbReference type="Proteomes" id="UP000007487">
    <property type="component" value="Chromosome"/>
</dbReference>
<dbReference type="KEGG" id="cly:Celly_1023"/>
<protein>
    <submittedName>
        <fullName evidence="3">Heavy metal transport/detoxification protein</fullName>
    </submittedName>
</protein>
<dbReference type="GO" id="GO:0046872">
    <property type="term" value="F:metal ion binding"/>
    <property type="evidence" value="ECO:0007669"/>
    <property type="project" value="UniProtKB-KW"/>
</dbReference>
<dbReference type="Gene3D" id="3.30.70.100">
    <property type="match status" value="1"/>
</dbReference>
<name>F0RE90_CELLC</name>
<dbReference type="FunFam" id="3.30.70.100:FF:000001">
    <property type="entry name" value="ATPase copper transporting beta"/>
    <property type="match status" value="1"/>
</dbReference>
<dbReference type="PROSITE" id="PS50846">
    <property type="entry name" value="HMA_2"/>
    <property type="match status" value="1"/>
</dbReference>
<proteinExistence type="predicted"/>
<evidence type="ECO:0000256" key="1">
    <source>
        <dbReference type="ARBA" id="ARBA00022723"/>
    </source>
</evidence>
<evidence type="ECO:0000313" key="4">
    <source>
        <dbReference type="Proteomes" id="UP000007487"/>
    </source>
</evidence>
<gene>
    <name evidence="3" type="ordered locus">Celly_1023</name>
</gene>
<reference evidence="3 4" key="1">
    <citation type="journal article" date="2011" name="Stand. Genomic Sci.">
        <title>Complete genome sequence of Cellulophaga lytica type strain (LIM- 21).</title>
        <authorList>
            <person name="Pati A."/>
            <person name="Abt B."/>
            <person name="Teshima H."/>
            <person name="Nolan M."/>
            <person name="Lapidus A."/>
            <person name="Lucas S."/>
            <person name="Hammon N."/>
            <person name="Deshpande S."/>
            <person name="Cheng J.F."/>
            <person name="Tapia R."/>
            <person name="Han C."/>
            <person name="Goodwin L."/>
            <person name="Pitluck S."/>
            <person name="Liolios K."/>
            <person name="Pagani I."/>
            <person name="Mavromatis K."/>
            <person name="Ovchinikova G."/>
            <person name="Chen A."/>
            <person name="Palaniappan K."/>
            <person name="Land M."/>
            <person name="Hauser L."/>
            <person name="Jeffries C.D."/>
            <person name="Detter J.C."/>
            <person name="Brambilla E.M."/>
            <person name="Kannan K.P."/>
            <person name="Rohde M."/>
            <person name="Spring S."/>
            <person name="Goker M."/>
            <person name="Woyke T."/>
            <person name="Bristow J."/>
            <person name="Eisen J.A."/>
            <person name="Markowitz V."/>
            <person name="Hugenholtz P."/>
            <person name="Kyrpides N.C."/>
            <person name="Klenk H.P."/>
            <person name="Ivanova N."/>
        </authorList>
    </citation>
    <scope>NUCLEOTIDE SEQUENCE [LARGE SCALE GENOMIC DNA]</scope>
    <source>
        <strain evidence="4">ATCC 23178 / DSM 7489 / JCM 8516 / NBRC 14961 / NCIMB 1423 / VKM B-1433 / Cy l20</strain>
    </source>
</reference>
<keyword evidence="4" id="KW-1185">Reference proteome</keyword>
<dbReference type="eggNOG" id="COG2608">
    <property type="taxonomic scope" value="Bacteria"/>
</dbReference>
<dbReference type="Pfam" id="PF00403">
    <property type="entry name" value="HMA"/>
    <property type="match status" value="1"/>
</dbReference>
<dbReference type="STRING" id="867900.Celly_1023"/>
<accession>F0RE90</accession>